<dbReference type="EMBL" id="BMWH01000005">
    <property type="protein sequence ID" value="GGZ81261.1"/>
    <property type="molecule type" value="Genomic_DNA"/>
</dbReference>
<dbReference type="AlphaFoldDB" id="A0A918R442"/>
<evidence type="ECO:0000313" key="2">
    <source>
        <dbReference type="EMBL" id="GGZ81261.1"/>
    </source>
</evidence>
<gene>
    <name evidence="2" type="ORF">GCM10010389_18660</name>
</gene>
<organism evidence="2 3">
    <name type="scientific">Streptomyces echinoruber</name>
    <dbReference type="NCBI Taxonomy" id="68898"/>
    <lineage>
        <taxon>Bacteria</taxon>
        <taxon>Bacillati</taxon>
        <taxon>Actinomycetota</taxon>
        <taxon>Actinomycetes</taxon>
        <taxon>Kitasatosporales</taxon>
        <taxon>Streptomycetaceae</taxon>
        <taxon>Streptomyces</taxon>
    </lineage>
</organism>
<dbReference type="Proteomes" id="UP000623010">
    <property type="component" value="Unassembled WGS sequence"/>
</dbReference>
<accession>A0A918R442</accession>
<keyword evidence="3" id="KW-1185">Reference proteome</keyword>
<comment type="caution">
    <text evidence="2">The sequence shown here is derived from an EMBL/GenBank/DDBJ whole genome shotgun (WGS) entry which is preliminary data.</text>
</comment>
<feature type="region of interest" description="Disordered" evidence="1">
    <location>
        <begin position="42"/>
        <end position="67"/>
    </location>
</feature>
<name>A0A918R442_9ACTN</name>
<sequence length="83" mass="8945">MRGRDRHRNTAPLTTASGTSAFLLVRTGLRPSLCNKLTVPARRRGTAPGAPGRRLLPPRRAPYSSPAAAQADLYFGVQMSDTL</sequence>
<protein>
    <submittedName>
        <fullName evidence="2">Uncharacterized protein</fullName>
    </submittedName>
</protein>
<evidence type="ECO:0000313" key="3">
    <source>
        <dbReference type="Proteomes" id="UP000623010"/>
    </source>
</evidence>
<proteinExistence type="predicted"/>
<reference evidence="2" key="1">
    <citation type="journal article" date="2014" name="Int. J. Syst. Evol. Microbiol.">
        <title>Complete genome sequence of Corynebacterium casei LMG S-19264T (=DSM 44701T), isolated from a smear-ripened cheese.</title>
        <authorList>
            <consortium name="US DOE Joint Genome Institute (JGI-PGF)"/>
            <person name="Walter F."/>
            <person name="Albersmeier A."/>
            <person name="Kalinowski J."/>
            <person name="Ruckert C."/>
        </authorList>
    </citation>
    <scope>NUCLEOTIDE SEQUENCE</scope>
    <source>
        <strain evidence="2">JCM 5016</strain>
    </source>
</reference>
<reference evidence="2" key="2">
    <citation type="submission" date="2020-09" db="EMBL/GenBank/DDBJ databases">
        <authorList>
            <person name="Sun Q."/>
            <person name="Ohkuma M."/>
        </authorList>
    </citation>
    <scope>NUCLEOTIDE SEQUENCE</scope>
    <source>
        <strain evidence="2">JCM 5016</strain>
    </source>
</reference>
<evidence type="ECO:0000256" key="1">
    <source>
        <dbReference type="SAM" id="MobiDB-lite"/>
    </source>
</evidence>
<feature type="compositionally biased region" description="Low complexity" evidence="1">
    <location>
        <begin position="46"/>
        <end position="55"/>
    </location>
</feature>